<name>A0ACB9SDF4_9MYRT</name>
<proteinExistence type="predicted"/>
<protein>
    <submittedName>
        <fullName evidence="1">Uncharacterized protein</fullName>
    </submittedName>
</protein>
<keyword evidence="2" id="KW-1185">Reference proteome</keyword>
<organism evidence="1 2">
    <name type="scientific">Melastoma candidum</name>
    <dbReference type="NCBI Taxonomy" id="119954"/>
    <lineage>
        <taxon>Eukaryota</taxon>
        <taxon>Viridiplantae</taxon>
        <taxon>Streptophyta</taxon>
        <taxon>Embryophyta</taxon>
        <taxon>Tracheophyta</taxon>
        <taxon>Spermatophyta</taxon>
        <taxon>Magnoliopsida</taxon>
        <taxon>eudicotyledons</taxon>
        <taxon>Gunneridae</taxon>
        <taxon>Pentapetalae</taxon>
        <taxon>rosids</taxon>
        <taxon>malvids</taxon>
        <taxon>Myrtales</taxon>
        <taxon>Melastomataceae</taxon>
        <taxon>Melastomatoideae</taxon>
        <taxon>Melastomateae</taxon>
        <taxon>Melastoma</taxon>
    </lineage>
</organism>
<evidence type="ECO:0000313" key="1">
    <source>
        <dbReference type="EMBL" id="KAI4389445.1"/>
    </source>
</evidence>
<evidence type="ECO:0000313" key="2">
    <source>
        <dbReference type="Proteomes" id="UP001057402"/>
    </source>
</evidence>
<sequence length="152" mass="17339">MSRNYKNKNFFTLVINEALAKLSADFGYRLVELRRSRPSSTDQSRAAISSTAEASYQMTCISNTVVRLAGGKIHEDNLCHHLRRLGLHENDENHEHIGNLNQALDSLVAQRYLRKTFFYELAERALDANLGDKIKEYILQIVKKDAVSEDPD</sequence>
<gene>
    <name evidence="1" type="ORF">MLD38_001673</name>
</gene>
<dbReference type="EMBL" id="CM042880">
    <property type="protein sequence ID" value="KAI4389445.1"/>
    <property type="molecule type" value="Genomic_DNA"/>
</dbReference>
<reference evidence="2" key="1">
    <citation type="journal article" date="2023" name="Front. Plant Sci.">
        <title>Chromosomal-level genome assembly of Melastoma candidum provides insights into trichome evolution.</title>
        <authorList>
            <person name="Zhong Y."/>
            <person name="Wu W."/>
            <person name="Sun C."/>
            <person name="Zou P."/>
            <person name="Liu Y."/>
            <person name="Dai S."/>
            <person name="Zhou R."/>
        </authorList>
    </citation>
    <scope>NUCLEOTIDE SEQUENCE [LARGE SCALE GENOMIC DNA]</scope>
</reference>
<comment type="caution">
    <text evidence="1">The sequence shown here is derived from an EMBL/GenBank/DDBJ whole genome shotgun (WGS) entry which is preliminary data.</text>
</comment>
<accession>A0ACB9SDF4</accession>
<dbReference type="Proteomes" id="UP001057402">
    <property type="component" value="Chromosome 1"/>
</dbReference>